<dbReference type="Proteomes" id="UP001168821">
    <property type="component" value="Unassembled WGS sequence"/>
</dbReference>
<proteinExistence type="predicted"/>
<reference evidence="2" key="1">
    <citation type="journal article" date="2023" name="G3 (Bethesda)">
        <title>Whole genome assemblies of Zophobas morio and Tenebrio molitor.</title>
        <authorList>
            <person name="Kaur S."/>
            <person name="Stinson S.A."/>
            <person name="diCenzo G.C."/>
        </authorList>
    </citation>
    <scope>NUCLEOTIDE SEQUENCE</scope>
    <source>
        <strain evidence="2">QUZm001</strain>
    </source>
</reference>
<dbReference type="AlphaFoldDB" id="A0AA38IIM0"/>
<protein>
    <submittedName>
        <fullName evidence="2">Uncharacterized protein</fullName>
    </submittedName>
</protein>
<evidence type="ECO:0000256" key="1">
    <source>
        <dbReference type="SAM" id="Phobius"/>
    </source>
</evidence>
<organism evidence="2 3">
    <name type="scientific">Zophobas morio</name>
    <dbReference type="NCBI Taxonomy" id="2755281"/>
    <lineage>
        <taxon>Eukaryota</taxon>
        <taxon>Metazoa</taxon>
        <taxon>Ecdysozoa</taxon>
        <taxon>Arthropoda</taxon>
        <taxon>Hexapoda</taxon>
        <taxon>Insecta</taxon>
        <taxon>Pterygota</taxon>
        <taxon>Neoptera</taxon>
        <taxon>Endopterygota</taxon>
        <taxon>Coleoptera</taxon>
        <taxon>Polyphaga</taxon>
        <taxon>Cucujiformia</taxon>
        <taxon>Tenebrionidae</taxon>
        <taxon>Zophobas</taxon>
    </lineage>
</organism>
<feature type="transmembrane region" description="Helical" evidence="1">
    <location>
        <begin position="7"/>
        <end position="25"/>
    </location>
</feature>
<comment type="caution">
    <text evidence="2">The sequence shown here is derived from an EMBL/GenBank/DDBJ whole genome shotgun (WGS) entry which is preliminary data.</text>
</comment>
<keyword evidence="1" id="KW-1133">Transmembrane helix</keyword>
<name>A0AA38IIM0_9CUCU</name>
<evidence type="ECO:0000313" key="2">
    <source>
        <dbReference type="EMBL" id="KAJ3656073.1"/>
    </source>
</evidence>
<feature type="transmembrane region" description="Helical" evidence="1">
    <location>
        <begin position="171"/>
        <end position="188"/>
    </location>
</feature>
<feature type="transmembrane region" description="Helical" evidence="1">
    <location>
        <begin position="63"/>
        <end position="86"/>
    </location>
</feature>
<evidence type="ECO:0000313" key="3">
    <source>
        <dbReference type="Proteomes" id="UP001168821"/>
    </source>
</evidence>
<keyword evidence="3" id="KW-1185">Reference proteome</keyword>
<keyword evidence="1" id="KW-0812">Transmembrane</keyword>
<gene>
    <name evidence="2" type="ORF">Zmor_015175</name>
</gene>
<feature type="transmembrane region" description="Helical" evidence="1">
    <location>
        <begin position="122"/>
        <end position="151"/>
    </location>
</feature>
<feature type="transmembrane region" description="Helical" evidence="1">
    <location>
        <begin position="31"/>
        <end position="51"/>
    </location>
</feature>
<accession>A0AA38IIM0</accession>
<dbReference type="EMBL" id="JALNTZ010000004">
    <property type="protein sequence ID" value="KAJ3656073.1"/>
    <property type="molecule type" value="Genomic_DNA"/>
</dbReference>
<sequence length="195" mass="21735">MPHRYSTAFSHIVLAGTGIYCLVQIKGQAAHLPHFTFGIITVNSLIGVWRWGNPDYGDKADGIYKFTSYMQLLFALPCITTTLWLGYGYDKYISWAFTIMPLIPLVCHLADSSSDEKIEELVIPINIIAVGVVAFMAENYWGVAAAVSYAINHYIVLKQGDSLEGIPAQDLYNYGLCFFAYFALRAIGENIVLNF</sequence>
<keyword evidence="1" id="KW-0472">Membrane</keyword>